<accession>A0A1B6LAM5</accession>
<proteinExistence type="predicted"/>
<organism evidence="2">
    <name type="scientific">Graphocephala atropunctata</name>
    <dbReference type="NCBI Taxonomy" id="36148"/>
    <lineage>
        <taxon>Eukaryota</taxon>
        <taxon>Metazoa</taxon>
        <taxon>Ecdysozoa</taxon>
        <taxon>Arthropoda</taxon>
        <taxon>Hexapoda</taxon>
        <taxon>Insecta</taxon>
        <taxon>Pterygota</taxon>
        <taxon>Neoptera</taxon>
        <taxon>Paraneoptera</taxon>
        <taxon>Hemiptera</taxon>
        <taxon>Auchenorrhyncha</taxon>
        <taxon>Membracoidea</taxon>
        <taxon>Cicadellidae</taxon>
        <taxon>Cicadellinae</taxon>
        <taxon>Cicadellini</taxon>
        <taxon>Graphocephala</taxon>
    </lineage>
</organism>
<dbReference type="AlphaFoldDB" id="A0A1B6LAM5"/>
<dbReference type="EMBL" id="GEBQ01019229">
    <property type="protein sequence ID" value="JAT20748.1"/>
    <property type="molecule type" value="Transcribed_RNA"/>
</dbReference>
<evidence type="ECO:0000259" key="1">
    <source>
        <dbReference type="PROSITE" id="PS50181"/>
    </source>
</evidence>
<dbReference type="SMART" id="SM00256">
    <property type="entry name" value="FBOX"/>
    <property type="match status" value="1"/>
</dbReference>
<evidence type="ECO:0000313" key="2">
    <source>
        <dbReference type="EMBL" id="JAT20748.1"/>
    </source>
</evidence>
<gene>
    <name evidence="2" type="ORF">g.40929</name>
</gene>
<dbReference type="InterPro" id="IPR036047">
    <property type="entry name" value="F-box-like_dom_sf"/>
</dbReference>
<protein>
    <recommendedName>
        <fullName evidence="1">F-box domain-containing protein</fullName>
    </recommendedName>
</protein>
<dbReference type="Pfam" id="PF12937">
    <property type="entry name" value="F-box-like"/>
    <property type="match status" value="1"/>
</dbReference>
<dbReference type="Gene3D" id="1.20.1280.50">
    <property type="match status" value="1"/>
</dbReference>
<dbReference type="SUPFAM" id="SSF81383">
    <property type="entry name" value="F-box domain"/>
    <property type="match status" value="1"/>
</dbReference>
<reference evidence="2" key="1">
    <citation type="submission" date="2015-11" db="EMBL/GenBank/DDBJ databases">
        <title>De novo transcriptome assembly of four potential Pierce s Disease insect vectors from Arizona vineyards.</title>
        <authorList>
            <person name="Tassone E.E."/>
        </authorList>
    </citation>
    <scope>NUCLEOTIDE SEQUENCE</scope>
</reference>
<dbReference type="InterPro" id="IPR001810">
    <property type="entry name" value="F-box_dom"/>
</dbReference>
<sequence>MDLAGLLSLPVELIHHLSSFLAVEDVLSCSMTCHFLRAALNYNTVWKRYLPEPDLTRLESLEQHVQPAFHPEQTFTPLCEYWTHFMRKTRLLKNWRQGNVVDYGVKPSYNYADGRHNALKGRGQVIYQDRYLFLGRFINDYESDAIEVWDIDKVPVLDSTLEIKDINYDSFFIVGTSLVVVACSIVNVHKITIPDKKYPLWFSFSITEDDVTFHQQHQHTGRHNERCIGWSHWTVDQYLVSNKCGENVFHIWDMLKACKVGSFFSPFDGFSISVHSYIKNQWILSQNVHFANGYYLLKFNFENKSFSDSVFKFDSYSQHIIVYNSHVIVFKNADKSNSEGWYDTVCTVHDFDTSVELRKRRFNNANKNYLLQSTAVVNGKFVILCFDCFQIIDALSLETVDHFQCDLNIKFIVHHFNLYGSVFVVTSNDKYILDMWDVTKKRKVPIKLRAVYTNPLCYDGTFTKLIFMMYSKIHVYRFW</sequence>
<feature type="domain" description="F-box" evidence="1">
    <location>
        <begin position="3"/>
        <end position="49"/>
    </location>
</feature>
<dbReference type="PROSITE" id="PS50181">
    <property type="entry name" value="FBOX"/>
    <property type="match status" value="1"/>
</dbReference>
<name>A0A1B6LAM5_9HEMI</name>